<feature type="transmembrane region" description="Helical" evidence="13">
    <location>
        <begin position="331"/>
        <end position="352"/>
    </location>
</feature>
<keyword evidence="4 13" id="KW-0813">Transport</keyword>
<dbReference type="InterPro" id="IPR011541">
    <property type="entry name" value="Ni/Co_transpt_high_affinity"/>
</dbReference>
<dbReference type="RefSeq" id="WP_106162808.1">
    <property type="nucleotide sequence ID" value="NZ_PVUF01000003.1"/>
</dbReference>
<keyword evidence="7 13" id="KW-0812">Transmembrane</keyword>
<keyword evidence="6" id="KW-0533">Nickel</keyword>
<keyword evidence="11 13" id="KW-0472">Membrane</keyword>
<dbReference type="InterPro" id="IPR051224">
    <property type="entry name" value="NiCoT_RcnA"/>
</dbReference>
<evidence type="ECO:0000256" key="1">
    <source>
        <dbReference type="ARBA" id="ARBA00002510"/>
    </source>
</evidence>
<comment type="caution">
    <text evidence="15">The sequence shown here is derived from an EMBL/GenBank/DDBJ whole genome shotgun (WGS) entry which is preliminary data.</text>
</comment>
<evidence type="ECO:0000256" key="8">
    <source>
        <dbReference type="ARBA" id="ARBA00022989"/>
    </source>
</evidence>
<dbReference type="PANTHER" id="PTHR40659">
    <property type="entry name" value="NICKEL/COBALT EFFLUX SYSTEM RCNA"/>
    <property type="match status" value="1"/>
</dbReference>
<feature type="transmembrane region" description="Helical" evidence="13">
    <location>
        <begin position="142"/>
        <end position="160"/>
    </location>
</feature>
<keyword evidence="3" id="KW-0171">Cobalt transport</keyword>
<dbReference type="GO" id="GO:0032025">
    <property type="term" value="P:response to cobalt ion"/>
    <property type="evidence" value="ECO:0007669"/>
    <property type="project" value="TreeGrafter"/>
</dbReference>
<feature type="transmembrane region" description="Helical" evidence="13">
    <location>
        <begin position="283"/>
        <end position="310"/>
    </location>
</feature>
<evidence type="ECO:0000256" key="6">
    <source>
        <dbReference type="ARBA" id="ARBA00022596"/>
    </source>
</evidence>
<dbReference type="GO" id="GO:0005886">
    <property type="term" value="C:plasma membrane"/>
    <property type="evidence" value="ECO:0007669"/>
    <property type="project" value="UniProtKB-SubCell"/>
</dbReference>
<evidence type="ECO:0000256" key="2">
    <source>
        <dbReference type="ARBA" id="ARBA00004651"/>
    </source>
</evidence>
<feature type="compositionally biased region" description="Low complexity" evidence="14">
    <location>
        <begin position="185"/>
        <end position="194"/>
    </location>
</feature>
<dbReference type="Proteomes" id="UP000237718">
    <property type="component" value="Unassembled WGS sequence"/>
</dbReference>
<dbReference type="GO" id="GO:0046583">
    <property type="term" value="F:monoatomic cation efflux transmembrane transporter activity"/>
    <property type="evidence" value="ECO:0007669"/>
    <property type="project" value="TreeGrafter"/>
</dbReference>
<evidence type="ECO:0000256" key="9">
    <source>
        <dbReference type="ARBA" id="ARBA00023065"/>
    </source>
</evidence>
<proteinExistence type="inferred from homology"/>
<evidence type="ECO:0000256" key="14">
    <source>
        <dbReference type="SAM" id="MobiDB-lite"/>
    </source>
</evidence>
<feature type="transmembrane region" description="Helical" evidence="13">
    <location>
        <begin position="256"/>
        <end position="277"/>
    </location>
</feature>
<evidence type="ECO:0000256" key="4">
    <source>
        <dbReference type="ARBA" id="ARBA00022448"/>
    </source>
</evidence>
<comment type="function">
    <text evidence="1">Efflux system for nickel and cobalt.</text>
</comment>
<feature type="region of interest" description="Disordered" evidence="14">
    <location>
        <begin position="174"/>
        <end position="234"/>
    </location>
</feature>
<dbReference type="Pfam" id="PF03824">
    <property type="entry name" value="NicO"/>
    <property type="match status" value="1"/>
</dbReference>
<name>A0A2T1AJJ0_TRISK</name>
<gene>
    <name evidence="15" type="ORF">CLV89_10380</name>
</gene>
<evidence type="ECO:0000256" key="5">
    <source>
        <dbReference type="ARBA" id="ARBA00022475"/>
    </source>
</evidence>
<keyword evidence="10" id="KW-0921">Nickel transport</keyword>
<evidence type="ECO:0000256" key="11">
    <source>
        <dbReference type="ARBA" id="ARBA00023136"/>
    </source>
</evidence>
<comment type="similarity">
    <text evidence="13">Belongs to the NiCoT transporter (TC 2.A.52) family.</text>
</comment>
<evidence type="ECO:0000256" key="10">
    <source>
        <dbReference type="ARBA" id="ARBA00023112"/>
    </source>
</evidence>
<dbReference type="PANTHER" id="PTHR40659:SF1">
    <property type="entry name" value="NICKEL_COBALT EFFLUX SYSTEM RCNA"/>
    <property type="match status" value="1"/>
</dbReference>
<feature type="transmembrane region" description="Helical" evidence="13">
    <location>
        <begin position="99"/>
        <end position="127"/>
    </location>
</feature>
<feature type="transmembrane region" description="Helical" evidence="13">
    <location>
        <begin position="60"/>
        <end position="79"/>
    </location>
</feature>
<sequence>MARHLLTILGSTLLLVVLLGAVWLWGFGGAEPLLRAAAEAQREAQNAMAQGLRALKGGQPGAWWSLMGVCFAYGFFHAAGPGHGKLVIGGYGLGRAVTLWRLSGLAVASSLAQAASAVILVLAGVWLFDWGRERLTATAEDLLAPVSYGLMALLGLYLLLRGLRRALRLRSTGGRHHHADHGHVAPGHGATAEAGHAHHQTHRQSNDHPSHDPHTDDGHGDADHHHHGPGAVCASCGHRHGPTLEEAANLSSWREAVAIILSIAARPCTGAVFLLLLTWRLDVLSAGVAGTFAMGVGTACVTLCVALVAAGVRTGVLARVLGQEGTGGARLAAALEVCAGGLVLVLCLQLLMRSM</sequence>
<evidence type="ECO:0000256" key="13">
    <source>
        <dbReference type="RuleBase" id="RU362101"/>
    </source>
</evidence>
<evidence type="ECO:0000256" key="3">
    <source>
        <dbReference type="ARBA" id="ARBA00022426"/>
    </source>
</evidence>
<evidence type="ECO:0000313" key="15">
    <source>
        <dbReference type="EMBL" id="PRZ48769.1"/>
    </source>
</evidence>
<reference evidence="15 16" key="1">
    <citation type="submission" date="2018-03" db="EMBL/GenBank/DDBJ databases">
        <title>Genomic Encyclopedia of Archaeal and Bacterial Type Strains, Phase II (KMG-II): from individual species to whole genera.</title>
        <authorList>
            <person name="Goeker M."/>
        </authorList>
    </citation>
    <scope>NUCLEOTIDE SEQUENCE [LARGE SCALE GENOMIC DNA]</scope>
    <source>
        <strain evidence="15 16">DSM 25328</strain>
    </source>
</reference>
<dbReference type="EMBL" id="PVUF01000003">
    <property type="protein sequence ID" value="PRZ48769.1"/>
    <property type="molecule type" value="Genomic_DNA"/>
</dbReference>
<protein>
    <recommendedName>
        <fullName evidence="13">Nickel/cobalt efflux system</fullName>
    </recommendedName>
</protein>
<keyword evidence="5" id="KW-1003">Cell membrane</keyword>
<feature type="compositionally biased region" description="Basic and acidic residues" evidence="14">
    <location>
        <begin position="204"/>
        <end position="224"/>
    </location>
</feature>
<dbReference type="OrthoDB" id="9812956at2"/>
<organism evidence="15 16">
    <name type="scientific">Tritonibacter scottomollicae</name>
    <name type="common">Epibacterium scottomollicae</name>
    <dbReference type="NCBI Taxonomy" id="483013"/>
    <lineage>
        <taxon>Bacteria</taxon>
        <taxon>Pseudomonadati</taxon>
        <taxon>Pseudomonadota</taxon>
        <taxon>Alphaproteobacteria</taxon>
        <taxon>Rhodobacterales</taxon>
        <taxon>Paracoccaceae</taxon>
        <taxon>Tritonibacter</taxon>
    </lineage>
</organism>
<dbReference type="GO" id="GO:0006824">
    <property type="term" value="P:cobalt ion transport"/>
    <property type="evidence" value="ECO:0007669"/>
    <property type="project" value="UniProtKB-KW"/>
</dbReference>
<dbReference type="GO" id="GO:0010045">
    <property type="term" value="P:response to nickel cation"/>
    <property type="evidence" value="ECO:0007669"/>
    <property type="project" value="TreeGrafter"/>
</dbReference>
<comment type="subcellular location">
    <subcellularLocation>
        <location evidence="2 13">Cell membrane</location>
        <topology evidence="2 13">Multi-pass membrane protein</topology>
    </subcellularLocation>
</comment>
<keyword evidence="9" id="KW-0406">Ion transport</keyword>
<dbReference type="GO" id="GO:0015099">
    <property type="term" value="F:nickel cation transmembrane transporter activity"/>
    <property type="evidence" value="ECO:0007669"/>
    <property type="project" value="UniProtKB-UniRule"/>
</dbReference>
<keyword evidence="8 13" id="KW-1133">Transmembrane helix</keyword>
<keyword evidence="12" id="KW-0170">Cobalt</keyword>
<evidence type="ECO:0000256" key="7">
    <source>
        <dbReference type="ARBA" id="ARBA00022692"/>
    </source>
</evidence>
<evidence type="ECO:0000256" key="12">
    <source>
        <dbReference type="ARBA" id="ARBA00023285"/>
    </source>
</evidence>
<evidence type="ECO:0000313" key="16">
    <source>
        <dbReference type="Proteomes" id="UP000237718"/>
    </source>
</evidence>
<accession>A0A2T1AJJ0</accession>
<dbReference type="AlphaFoldDB" id="A0A2T1AJJ0"/>